<organism evidence="2 3">
    <name type="scientific">Microbaculum marinisediminis</name>
    <dbReference type="NCBI Taxonomy" id="2931392"/>
    <lineage>
        <taxon>Bacteria</taxon>
        <taxon>Pseudomonadati</taxon>
        <taxon>Pseudomonadota</taxon>
        <taxon>Alphaproteobacteria</taxon>
        <taxon>Hyphomicrobiales</taxon>
        <taxon>Tepidamorphaceae</taxon>
        <taxon>Microbaculum</taxon>
    </lineage>
</organism>
<evidence type="ECO:0000313" key="3">
    <source>
        <dbReference type="Proteomes" id="UP001320898"/>
    </source>
</evidence>
<keyword evidence="1" id="KW-0472">Membrane</keyword>
<evidence type="ECO:0000313" key="2">
    <source>
        <dbReference type="EMBL" id="MCT8972554.1"/>
    </source>
</evidence>
<reference evidence="2 3" key="1">
    <citation type="submission" date="2022-04" db="EMBL/GenBank/DDBJ databases">
        <authorList>
            <person name="Ye Y.-Q."/>
            <person name="Du Z.-J."/>
        </authorList>
    </citation>
    <scope>NUCLEOTIDE SEQUENCE [LARGE SCALE GENOMIC DNA]</scope>
    <source>
        <strain evidence="2 3">A6E488</strain>
    </source>
</reference>
<dbReference type="NCBIfam" id="NF037947">
    <property type="entry name" value="holin_4"/>
    <property type="match status" value="1"/>
</dbReference>
<dbReference type="RefSeq" id="WP_261616137.1">
    <property type="nucleotide sequence ID" value="NZ_JALIDZ010000005.1"/>
</dbReference>
<dbReference type="Proteomes" id="UP001320898">
    <property type="component" value="Unassembled WGS sequence"/>
</dbReference>
<comment type="caution">
    <text evidence="2">The sequence shown here is derived from an EMBL/GenBank/DDBJ whole genome shotgun (WGS) entry which is preliminary data.</text>
</comment>
<keyword evidence="1" id="KW-0812">Transmembrane</keyword>
<sequence>MKNSHPLALGIAIGVLWALYVFVVGITAIYGWGDVLVGVLASLYIGYGPSFAGAIIGAIWAFVDGFIAGVVIAWVYNFVATGRFAPEGHGPEGHGTATSHPSGA</sequence>
<gene>
    <name evidence="2" type="ORF">MUB46_11860</name>
</gene>
<protein>
    <submittedName>
        <fullName evidence="2">Bacteriophage holin</fullName>
    </submittedName>
</protein>
<dbReference type="AlphaFoldDB" id="A0AAW5R071"/>
<feature type="transmembrane region" description="Helical" evidence="1">
    <location>
        <begin position="51"/>
        <end position="76"/>
    </location>
</feature>
<keyword evidence="3" id="KW-1185">Reference proteome</keyword>
<name>A0AAW5R071_9HYPH</name>
<keyword evidence="1" id="KW-1133">Transmembrane helix</keyword>
<dbReference type="EMBL" id="JALIDZ010000005">
    <property type="protein sequence ID" value="MCT8972554.1"/>
    <property type="molecule type" value="Genomic_DNA"/>
</dbReference>
<proteinExistence type="predicted"/>
<evidence type="ECO:0000256" key="1">
    <source>
        <dbReference type="SAM" id="Phobius"/>
    </source>
</evidence>
<accession>A0AAW5R071</accession>
<feature type="transmembrane region" description="Helical" evidence="1">
    <location>
        <begin position="7"/>
        <end position="31"/>
    </location>
</feature>